<protein>
    <submittedName>
        <fullName evidence="2">Uncharacterized protein</fullName>
    </submittedName>
</protein>
<dbReference type="AlphaFoldDB" id="A0A1V4J4S4"/>
<reference evidence="2 3" key="1">
    <citation type="submission" date="2016-02" db="EMBL/GenBank/DDBJ databases">
        <title>Band-tailed pigeon sequencing and assembly.</title>
        <authorList>
            <person name="Soares A.E."/>
            <person name="Novak B.J."/>
            <person name="Rice E.S."/>
            <person name="O'Connell B."/>
            <person name="Chang D."/>
            <person name="Weber S."/>
            <person name="Shapiro B."/>
        </authorList>
    </citation>
    <scope>NUCLEOTIDE SEQUENCE [LARGE SCALE GENOMIC DNA]</scope>
    <source>
        <strain evidence="2">BTP2013</strain>
        <tissue evidence="2">Blood</tissue>
    </source>
</reference>
<organism evidence="2 3">
    <name type="scientific">Patagioenas fasciata monilis</name>
    <dbReference type="NCBI Taxonomy" id="372326"/>
    <lineage>
        <taxon>Eukaryota</taxon>
        <taxon>Metazoa</taxon>
        <taxon>Chordata</taxon>
        <taxon>Craniata</taxon>
        <taxon>Vertebrata</taxon>
        <taxon>Euteleostomi</taxon>
        <taxon>Archelosauria</taxon>
        <taxon>Archosauria</taxon>
        <taxon>Dinosauria</taxon>
        <taxon>Saurischia</taxon>
        <taxon>Theropoda</taxon>
        <taxon>Coelurosauria</taxon>
        <taxon>Aves</taxon>
        <taxon>Neognathae</taxon>
        <taxon>Neoaves</taxon>
        <taxon>Columbimorphae</taxon>
        <taxon>Columbiformes</taxon>
        <taxon>Columbidae</taxon>
        <taxon>Patagioenas</taxon>
    </lineage>
</organism>
<keyword evidence="3" id="KW-1185">Reference proteome</keyword>
<evidence type="ECO:0000313" key="3">
    <source>
        <dbReference type="Proteomes" id="UP000190648"/>
    </source>
</evidence>
<dbReference type="Proteomes" id="UP000190648">
    <property type="component" value="Unassembled WGS sequence"/>
</dbReference>
<feature type="region of interest" description="Disordered" evidence="1">
    <location>
        <begin position="1"/>
        <end position="24"/>
    </location>
</feature>
<evidence type="ECO:0000313" key="2">
    <source>
        <dbReference type="EMBL" id="OPJ67054.1"/>
    </source>
</evidence>
<name>A0A1V4J4S4_PATFA</name>
<accession>A0A1V4J4S4</accession>
<comment type="caution">
    <text evidence="2">The sequence shown here is derived from an EMBL/GenBank/DDBJ whole genome shotgun (WGS) entry which is preliminary data.</text>
</comment>
<proteinExistence type="predicted"/>
<dbReference type="EMBL" id="LSYS01009367">
    <property type="protein sequence ID" value="OPJ67054.1"/>
    <property type="molecule type" value="Genomic_DNA"/>
</dbReference>
<gene>
    <name evidence="2" type="ORF">AV530_016977</name>
</gene>
<evidence type="ECO:0000256" key="1">
    <source>
        <dbReference type="SAM" id="MobiDB-lite"/>
    </source>
</evidence>
<feature type="compositionally biased region" description="Basic residues" evidence="1">
    <location>
        <begin position="10"/>
        <end position="24"/>
    </location>
</feature>
<sequence>MEDPHQSREKSKRKSSRRKEKGMRMKHKRNFYTLIPNYCSVYHLTKGTDHNLCGEWRVARGDSFVYIFSLHRHREKEIYHGYILNKLVAVATFTKRTIIQNYLNLRGIAERSGS</sequence>